<feature type="region of interest" description="Disordered" evidence="4">
    <location>
        <begin position="1"/>
        <end position="23"/>
    </location>
</feature>
<evidence type="ECO:0000256" key="1">
    <source>
        <dbReference type="ARBA" id="ARBA00004196"/>
    </source>
</evidence>
<evidence type="ECO:0000259" key="7">
    <source>
        <dbReference type="Pfam" id="PF25967"/>
    </source>
</evidence>
<dbReference type="GO" id="GO:1990281">
    <property type="term" value="C:efflux pump complex"/>
    <property type="evidence" value="ECO:0007669"/>
    <property type="project" value="TreeGrafter"/>
</dbReference>
<sequence>MSAPADGPSPETSETRKSPKASRRRRWPLAVVALAAAAAGAYAFQNEIGALTGDLRTGSAEAAVTAEPPKPPSITVARATRREIAQTLVATGTLVARDEILVGPQIDGFRLEAWLVEVGDRVEQGQVLARLDRDMLETQALQNRSSVARADAAIAQAGAAIAEAEAAVVEADAALRRAETLKKTGNATEELLVSRQAASRIAAARVEAQKQNLRAAEADKALAEAQGREIALRLARTEVRAPAAGVVASRTAQVGQIVGMAGAPLFKLVRDGAIELEAEATETRLHSVTPGQKARVAVAGVPEPVEGVVRLVEPTVDRASRLGKVRIALPADTGLRPGLFARGRIETARREGVVIPQSALLFGAEGVRVQVATDGVVSDRPVRPGLSDDRGVEIVEGLAEGDEVVERAGGFLRAGDRITPVRPGRPTASNAAEPG</sequence>
<dbReference type="NCBIfam" id="TIGR01730">
    <property type="entry name" value="RND_mfp"/>
    <property type="match status" value="1"/>
</dbReference>
<dbReference type="Pfam" id="PF25967">
    <property type="entry name" value="RND-MFP_C"/>
    <property type="match status" value="1"/>
</dbReference>
<comment type="subcellular location">
    <subcellularLocation>
        <location evidence="1">Cell envelope</location>
    </subcellularLocation>
</comment>
<evidence type="ECO:0000313" key="8">
    <source>
        <dbReference type="EMBL" id="PZQ11936.1"/>
    </source>
</evidence>
<reference evidence="8 9" key="1">
    <citation type="submission" date="2017-08" db="EMBL/GenBank/DDBJ databases">
        <title>Infants hospitalized years apart are colonized by the same room-sourced microbial strains.</title>
        <authorList>
            <person name="Brooks B."/>
            <person name="Olm M.R."/>
            <person name="Firek B.A."/>
            <person name="Baker R."/>
            <person name="Thomas B.C."/>
            <person name="Morowitz M.J."/>
            <person name="Banfield J.F."/>
        </authorList>
    </citation>
    <scope>NUCLEOTIDE SEQUENCE [LARGE SCALE GENOMIC DNA]</scope>
    <source>
        <strain evidence="8">S2_005_003_R2_43</strain>
    </source>
</reference>
<dbReference type="InterPro" id="IPR058627">
    <property type="entry name" value="MdtA-like_C"/>
</dbReference>
<gene>
    <name evidence="8" type="ORF">DI565_17305</name>
</gene>
<evidence type="ECO:0000256" key="4">
    <source>
        <dbReference type="SAM" id="MobiDB-lite"/>
    </source>
</evidence>
<proteinExistence type="inferred from homology"/>
<dbReference type="Gene3D" id="2.40.50.100">
    <property type="match status" value="1"/>
</dbReference>
<organism evidence="8 9">
    <name type="scientific">Ancylobacter novellus</name>
    <name type="common">Thiobacillus novellus</name>
    <dbReference type="NCBI Taxonomy" id="921"/>
    <lineage>
        <taxon>Bacteria</taxon>
        <taxon>Pseudomonadati</taxon>
        <taxon>Pseudomonadota</taxon>
        <taxon>Alphaproteobacteria</taxon>
        <taxon>Hyphomicrobiales</taxon>
        <taxon>Xanthobacteraceae</taxon>
        <taxon>Ancylobacter</taxon>
    </lineage>
</organism>
<dbReference type="Gene3D" id="2.40.30.170">
    <property type="match status" value="1"/>
</dbReference>
<protein>
    <submittedName>
        <fullName evidence="8">Efflux RND transporter periplasmic adaptor subunit</fullName>
    </submittedName>
</protein>
<feature type="domain" description="Multidrug resistance protein MdtA-like barrel-sandwich hybrid" evidence="5">
    <location>
        <begin position="101"/>
        <end position="260"/>
    </location>
</feature>
<comment type="similarity">
    <text evidence="2">Belongs to the membrane fusion protein (MFP) (TC 8.A.1) family.</text>
</comment>
<comment type="caution">
    <text evidence="8">The sequence shown here is derived from an EMBL/GenBank/DDBJ whole genome shotgun (WGS) entry which is preliminary data.</text>
</comment>
<dbReference type="SUPFAM" id="SSF111369">
    <property type="entry name" value="HlyD-like secretion proteins"/>
    <property type="match status" value="1"/>
</dbReference>
<dbReference type="EMBL" id="QFPN01000010">
    <property type="protein sequence ID" value="PZQ11936.1"/>
    <property type="molecule type" value="Genomic_DNA"/>
</dbReference>
<evidence type="ECO:0000259" key="6">
    <source>
        <dbReference type="Pfam" id="PF25954"/>
    </source>
</evidence>
<dbReference type="Gene3D" id="1.10.287.470">
    <property type="entry name" value="Helix hairpin bin"/>
    <property type="match status" value="1"/>
</dbReference>
<dbReference type="InterPro" id="IPR058625">
    <property type="entry name" value="MdtA-like_BSH"/>
</dbReference>
<evidence type="ECO:0000256" key="3">
    <source>
        <dbReference type="ARBA" id="ARBA00022448"/>
    </source>
</evidence>
<dbReference type="GO" id="GO:0015562">
    <property type="term" value="F:efflux transmembrane transporter activity"/>
    <property type="evidence" value="ECO:0007669"/>
    <property type="project" value="TreeGrafter"/>
</dbReference>
<dbReference type="InterPro" id="IPR006143">
    <property type="entry name" value="RND_pump_MFP"/>
</dbReference>
<dbReference type="Pfam" id="PF25917">
    <property type="entry name" value="BSH_RND"/>
    <property type="match status" value="1"/>
</dbReference>
<evidence type="ECO:0000256" key="2">
    <source>
        <dbReference type="ARBA" id="ARBA00009477"/>
    </source>
</evidence>
<accession>A0A2W5K4B4</accession>
<feature type="domain" description="Multidrug resistance protein MdtA-like C-terminal permuted SH3" evidence="7">
    <location>
        <begin position="353"/>
        <end position="405"/>
    </location>
</feature>
<keyword evidence="3" id="KW-0813">Transport</keyword>
<evidence type="ECO:0000259" key="5">
    <source>
        <dbReference type="Pfam" id="PF25917"/>
    </source>
</evidence>
<dbReference type="Gene3D" id="2.40.420.20">
    <property type="match status" value="1"/>
</dbReference>
<dbReference type="PANTHER" id="PTHR30469:SF15">
    <property type="entry name" value="HLYD FAMILY OF SECRETION PROTEINS"/>
    <property type="match status" value="1"/>
</dbReference>
<dbReference type="Pfam" id="PF25954">
    <property type="entry name" value="Beta-barrel_RND_2"/>
    <property type="match status" value="1"/>
</dbReference>
<name>A0A2W5K4B4_ANCNO</name>
<dbReference type="AlphaFoldDB" id="A0A2W5K4B4"/>
<feature type="domain" description="CusB-like beta-barrel" evidence="6">
    <location>
        <begin position="276"/>
        <end position="347"/>
    </location>
</feature>
<dbReference type="InterPro" id="IPR058792">
    <property type="entry name" value="Beta-barrel_RND_2"/>
</dbReference>
<evidence type="ECO:0000313" key="9">
    <source>
        <dbReference type="Proteomes" id="UP000249577"/>
    </source>
</evidence>
<feature type="region of interest" description="Disordered" evidence="4">
    <location>
        <begin position="416"/>
        <end position="435"/>
    </location>
</feature>
<dbReference type="PANTHER" id="PTHR30469">
    <property type="entry name" value="MULTIDRUG RESISTANCE PROTEIN MDTA"/>
    <property type="match status" value="1"/>
</dbReference>
<dbReference type="Proteomes" id="UP000249577">
    <property type="component" value="Unassembled WGS sequence"/>
</dbReference>